<dbReference type="EMBL" id="LJIG01022616">
    <property type="protein sequence ID" value="KRT79613.1"/>
    <property type="molecule type" value="Genomic_DNA"/>
</dbReference>
<comment type="caution">
    <text evidence="2">The sequence shown here is derived from an EMBL/GenBank/DDBJ whole genome shotgun (WGS) entry which is preliminary data.</text>
</comment>
<reference evidence="2 3" key="1">
    <citation type="submission" date="2015-09" db="EMBL/GenBank/DDBJ databases">
        <title>Draft genome of the scarab beetle Oryctes borbonicus.</title>
        <authorList>
            <person name="Meyer J.M."/>
            <person name="Markov G.V."/>
            <person name="Baskaran P."/>
            <person name="Herrmann M."/>
            <person name="Sommer R.J."/>
            <person name="Roedelsperger C."/>
        </authorList>
    </citation>
    <scope>NUCLEOTIDE SEQUENCE [LARGE SCALE GENOMIC DNA]</scope>
    <source>
        <strain evidence="2">OB123</strain>
        <tissue evidence="2">Whole animal</tissue>
    </source>
</reference>
<proteinExistence type="predicted"/>
<gene>
    <name evidence="2" type="ORF">AMK59_7466</name>
</gene>
<sequence length="151" mass="17071">MVDALRTSGGTTTATPVIKDNSLVIIRDLNIYEGGYLQKVFFFFYIKFGNVYIGDTAKSILTLRNLTCPAMKFEVYKCHKFREFVVSPETGYIPSVRSGGTCTIDVFFTPTEPENYEEWIAVTTTITHHYVIINVCGNGTYDEKYHVSGLH</sequence>
<organism evidence="2 3">
    <name type="scientific">Oryctes borbonicus</name>
    <dbReference type="NCBI Taxonomy" id="1629725"/>
    <lineage>
        <taxon>Eukaryota</taxon>
        <taxon>Metazoa</taxon>
        <taxon>Ecdysozoa</taxon>
        <taxon>Arthropoda</taxon>
        <taxon>Hexapoda</taxon>
        <taxon>Insecta</taxon>
        <taxon>Pterygota</taxon>
        <taxon>Neoptera</taxon>
        <taxon>Endopterygota</taxon>
        <taxon>Coleoptera</taxon>
        <taxon>Polyphaga</taxon>
        <taxon>Scarabaeiformia</taxon>
        <taxon>Scarabaeidae</taxon>
        <taxon>Dynastinae</taxon>
        <taxon>Oryctes</taxon>
    </lineage>
</organism>
<dbReference type="InterPro" id="IPR056310">
    <property type="entry name" value="Ig-CFAP74_4th"/>
</dbReference>
<feature type="domain" description="CFAP74 fourth Ig-like" evidence="1">
    <location>
        <begin position="46"/>
        <end position="133"/>
    </location>
</feature>
<name>A0A0T6AXK8_9SCAR</name>
<dbReference type="Pfam" id="PF24798">
    <property type="entry name" value="Ig-CFAP74_4th"/>
    <property type="match status" value="1"/>
</dbReference>
<keyword evidence="3" id="KW-1185">Reference proteome</keyword>
<dbReference type="Proteomes" id="UP000051574">
    <property type="component" value="Unassembled WGS sequence"/>
</dbReference>
<evidence type="ECO:0000259" key="1">
    <source>
        <dbReference type="Pfam" id="PF24798"/>
    </source>
</evidence>
<evidence type="ECO:0000313" key="2">
    <source>
        <dbReference type="EMBL" id="KRT79613.1"/>
    </source>
</evidence>
<protein>
    <recommendedName>
        <fullName evidence="1">CFAP74 fourth Ig-like domain-containing protein</fullName>
    </recommendedName>
</protein>
<accession>A0A0T6AXK8</accession>
<dbReference type="InterPro" id="IPR013783">
    <property type="entry name" value="Ig-like_fold"/>
</dbReference>
<dbReference type="Gene3D" id="2.60.40.10">
    <property type="entry name" value="Immunoglobulins"/>
    <property type="match status" value="1"/>
</dbReference>
<evidence type="ECO:0000313" key="3">
    <source>
        <dbReference type="Proteomes" id="UP000051574"/>
    </source>
</evidence>
<dbReference type="AlphaFoldDB" id="A0A0T6AXK8"/>
<dbReference type="OrthoDB" id="2115465at2759"/>